<proteinExistence type="inferred from homology"/>
<dbReference type="SMART" id="SM00595">
    <property type="entry name" value="MADF"/>
    <property type="match status" value="1"/>
</dbReference>
<dbReference type="InterPro" id="IPR006578">
    <property type="entry name" value="MADF-dom"/>
</dbReference>
<dbReference type="Gene3D" id="3.20.20.80">
    <property type="entry name" value="Glycosidases"/>
    <property type="match status" value="1"/>
</dbReference>
<dbReference type="SMART" id="SM00636">
    <property type="entry name" value="Glyco_18"/>
    <property type="match status" value="1"/>
</dbReference>
<gene>
    <name evidence="16" type="ORF">HERILL_LOCUS2394</name>
</gene>
<dbReference type="GO" id="GO:0008843">
    <property type="term" value="F:endochitinase activity"/>
    <property type="evidence" value="ECO:0007669"/>
    <property type="project" value="UniProtKB-EC"/>
</dbReference>
<feature type="domain" description="GH18" evidence="15">
    <location>
        <begin position="22"/>
        <end position="400"/>
    </location>
</feature>
<evidence type="ECO:0000256" key="9">
    <source>
        <dbReference type="ARBA" id="ARBA00023277"/>
    </source>
</evidence>
<evidence type="ECO:0000256" key="10">
    <source>
        <dbReference type="ARBA" id="ARBA00023295"/>
    </source>
</evidence>
<dbReference type="InterPro" id="IPR017853">
    <property type="entry name" value="GH"/>
</dbReference>
<feature type="signal peptide" evidence="13">
    <location>
        <begin position="1"/>
        <end position="20"/>
    </location>
</feature>
<evidence type="ECO:0000256" key="2">
    <source>
        <dbReference type="ARBA" id="ARBA00009121"/>
    </source>
</evidence>
<dbReference type="SUPFAM" id="SSF54556">
    <property type="entry name" value="Chitinase insertion domain"/>
    <property type="match status" value="1"/>
</dbReference>
<evidence type="ECO:0000256" key="3">
    <source>
        <dbReference type="ARBA" id="ARBA00012729"/>
    </source>
</evidence>
<dbReference type="Gene3D" id="3.10.50.10">
    <property type="match status" value="1"/>
</dbReference>
<evidence type="ECO:0000256" key="6">
    <source>
        <dbReference type="ARBA" id="ARBA00022801"/>
    </source>
</evidence>
<evidence type="ECO:0000256" key="8">
    <source>
        <dbReference type="ARBA" id="ARBA00023157"/>
    </source>
</evidence>
<evidence type="ECO:0000313" key="17">
    <source>
        <dbReference type="Proteomes" id="UP000594454"/>
    </source>
</evidence>
<keyword evidence="9" id="KW-0119">Carbohydrate metabolism</keyword>
<feature type="compositionally biased region" description="Polar residues" evidence="12">
    <location>
        <begin position="611"/>
        <end position="622"/>
    </location>
</feature>
<dbReference type="GO" id="GO:0005576">
    <property type="term" value="C:extracellular region"/>
    <property type="evidence" value="ECO:0007669"/>
    <property type="project" value="TreeGrafter"/>
</dbReference>
<feature type="compositionally biased region" description="Low complexity" evidence="12">
    <location>
        <begin position="587"/>
        <end position="610"/>
    </location>
</feature>
<evidence type="ECO:0000259" key="15">
    <source>
        <dbReference type="PROSITE" id="PS51910"/>
    </source>
</evidence>
<keyword evidence="7" id="KW-0146">Chitin degradation</keyword>
<protein>
    <recommendedName>
        <fullName evidence="3">chitinase</fullName>
        <ecNumber evidence="3">3.2.1.14</ecNumber>
    </recommendedName>
</protein>
<organism evidence="16 17">
    <name type="scientific">Hermetia illucens</name>
    <name type="common">Black soldier fly</name>
    <dbReference type="NCBI Taxonomy" id="343691"/>
    <lineage>
        <taxon>Eukaryota</taxon>
        <taxon>Metazoa</taxon>
        <taxon>Ecdysozoa</taxon>
        <taxon>Arthropoda</taxon>
        <taxon>Hexapoda</taxon>
        <taxon>Insecta</taxon>
        <taxon>Pterygota</taxon>
        <taxon>Neoptera</taxon>
        <taxon>Endopterygota</taxon>
        <taxon>Diptera</taxon>
        <taxon>Brachycera</taxon>
        <taxon>Stratiomyomorpha</taxon>
        <taxon>Stratiomyidae</taxon>
        <taxon>Hermetiinae</taxon>
        <taxon>Hermetia</taxon>
    </lineage>
</organism>
<feature type="chain" id="PRO_5031192071" description="chitinase" evidence="13">
    <location>
        <begin position="21"/>
        <end position="622"/>
    </location>
</feature>
<comment type="catalytic activity">
    <reaction evidence="1">
        <text>Random endo-hydrolysis of N-acetyl-beta-D-glucosaminide (1-&gt;4)-beta-linkages in chitin and chitodextrins.</text>
        <dbReference type="EC" id="3.2.1.14"/>
    </reaction>
</comment>
<dbReference type="PANTHER" id="PTHR11177:SF360">
    <property type="entry name" value="CHITINASE 4-RELATED"/>
    <property type="match status" value="1"/>
</dbReference>
<comment type="similarity">
    <text evidence="2">Belongs to the glycosyl hydrolase 18 family. Chitinase class II subfamily.</text>
</comment>
<dbReference type="FunFam" id="3.10.50.10:FF:000004">
    <property type="entry name" value="Chitinase 5"/>
    <property type="match status" value="1"/>
</dbReference>
<dbReference type="SUPFAM" id="SSF51445">
    <property type="entry name" value="(Trans)glycosidases"/>
    <property type="match status" value="1"/>
</dbReference>
<feature type="region of interest" description="Disordered" evidence="12">
    <location>
        <begin position="587"/>
        <end position="622"/>
    </location>
</feature>
<dbReference type="EC" id="3.2.1.14" evidence="3"/>
<dbReference type="InterPro" id="IPR029070">
    <property type="entry name" value="Chitinase_insertion_sf"/>
</dbReference>
<dbReference type="PROSITE" id="PS51029">
    <property type="entry name" value="MADF"/>
    <property type="match status" value="1"/>
</dbReference>
<dbReference type="AlphaFoldDB" id="A0A7R8UEE1"/>
<dbReference type="PROSITE" id="PS51910">
    <property type="entry name" value="GH18_2"/>
    <property type="match status" value="1"/>
</dbReference>
<dbReference type="InterPro" id="IPR050314">
    <property type="entry name" value="Glycosyl_Hydrlase_18"/>
</dbReference>
<dbReference type="GO" id="GO:0006032">
    <property type="term" value="P:chitin catabolic process"/>
    <property type="evidence" value="ECO:0007669"/>
    <property type="project" value="UniProtKB-KW"/>
</dbReference>
<dbReference type="InParanoid" id="A0A7R8UEE1"/>
<keyword evidence="6" id="KW-0378">Hydrolase</keyword>
<dbReference type="GO" id="GO:0008061">
    <property type="term" value="F:chitin binding"/>
    <property type="evidence" value="ECO:0007669"/>
    <property type="project" value="UniProtKB-KW"/>
</dbReference>
<evidence type="ECO:0000256" key="7">
    <source>
        <dbReference type="ARBA" id="ARBA00023024"/>
    </source>
</evidence>
<name>A0A7R8UEE1_HERIL</name>
<accession>A0A7R8UEE1</accession>
<keyword evidence="8" id="KW-1015">Disulfide bond</keyword>
<evidence type="ECO:0000256" key="11">
    <source>
        <dbReference type="ARBA" id="ARBA00023326"/>
    </source>
</evidence>
<keyword evidence="4" id="KW-0147">Chitin-binding</keyword>
<reference evidence="16 17" key="1">
    <citation type="submission" date="2020-11" db="EMBL/GenBank/DDBJ databases">
        <authorList>
            <person name="Wallbank WR R."/>
            <person name="Pardo Diaz C."/>
            <person name="Kozak K."/>
            <person name="Martin S."/>
            <person name="Jiggins C."/>
            <person name="Moest M."/>
            <person name="Warren A I."/>
            <person name="Generalovic N T."/>
            <person name="Byers J.R.P. K."/>
            <person name="Montejo-Kovacevich G."/>
            <person name="Yen C E."/>
        </authorList>
    </citation>
    <scope>NUCLEOTIDE SEQUENCE [LARGE SCALE GENOMIC DNA]</scope>
</reference>
<dbReference type="PANTHER" id="PTHR11177">
    <property type="entry name" value="CHITINASE"/>
    <property type="match status" value="1"/>
</dbReference>
<dbReference type="GO" id="GO:0000272">
    <property type="term" value="P:polysaccharide catabolic process"/>
    <property type="evidence" value="ECO:0007669"/>
    <property type="project" value="UniProtKB-KW"/>
</dbReference>
<dbReference type="Proteomes" id="UP000594454">
    <property type="component" value="Chromosome 1"/>
</dbReference>
<keyword evidence="17" id="KW-1185">Reference proteome</keyword>
<dbReference type="InterPro" id="IPR001223">
    <property type="entry name" value="Glyco_hydro18_cat"/>
</dbReference>
<evidence type="ECO:0000313" key="16">
    <source>
        <dbReference type="EMBL" id="CAD7079163.1"/>
    </source>
</evidence>
<keyword evidence="11" id="KW-0624">Polysaccharide degradation</keyword>
<evidence type="ECO:0000256" key="4">
    <source>
        <dbReference type="ARBA" id="ARBA00022669"/>
    </source>
</evidence>
<evidence type="ECO:0000256" key="5">
    <source>
        <dbReference type="ARBA" id="ARBA00022729"/>
    </source>
</evidence>
<feature type="domain" description="MADF" evidence="14">
    <location>
        <begin position="361"/>
        <end position="454"/>
    </location>
</feature>
<evidence type="ECO:0000256" key="12">
    <source>
        <dbReference type="SAM" id="MobiDB-lite"/>
    </source>
</evidence>
<dbReference type="InterPro" id="IPR011583">
    <property type="entry name" value="Chitinase_II/V-like_cat"/>
</dbReference>
<keyword evidence="10" id="KW-0326">Glycosidase</keyword>
<evidence type="ECO:0000259" key="14">
    <source>
        <dbReference type="PROSITE" id="PS51029"/>
    </source>
</evidence>
<evidence type="ECO:0000256" key="13">
    <source>
        <dbReference type="SAM" id="SignalP"/>
    </source>
</evidence>
<dbReference type="OrthoDB" id="10051975at2759"/>
<dbReference type="Pfam" id="PF10545">
    <property type="entry name" value="MADF_DNA_bdg"/>
    <property type="match status" value="1"/>
</dbReference>
<keyword evidence="5 13" id="KW-0732">Signal</keyword>
<sequence length="622" mass="69247">MKYFALLAILCVNAILVAETTDKIICYYASWAHYYPGIGKLAAADLNATLCTHIVYSFMGITKDGEVKIIDPSLDIDSEAIKNTVALKKVNPNLKVLVAVGGWNRGAGAFSQIAENPDLRRRFIQNSIDFVQEHKLDGMDIDWRYPAGKEGLPKDKENFVILLQEFRSEFDKKGYILIASVSGTRDQRQTSYDVPGLNKHLHYINVMAYDLHGSWEEKTGAHAPFAGTSGYIPGLSVTSIIEQWIQAGASPGKLILGVPFYGRTFTLTETSNSEQGAPSIGPGRPGPLTREAGVLSYAEICNNIKNSGWVEKYDDVDEMPYSFHEDQWVGYDNVRSLGKKIDYAISTGLGGIAVRTIDQDDVKNKYKDHKLLWDRDHKWYFNKTKKNNAWKAIADSIGITAEDAKKKISSLLGSFRREKSKGFKSIGTGGGASKVYKSDWFAFKSFDFLLNNDNVLETPKSERIKERVTKAQIADVDTEISIAHEQSAEKTCASSSSFEEIERTFAKPQPPRKKLKRTHKIDNQGDPLVEMAYTVLQQSLEPEDATKKYTDYLAAKLNQFDSMTKSILIHKINNLIFEAEMRKYSGSTSSSGFSPSSTPTLNPSPSISLLANDTQQTGLNKL</sequence>
<dbReference type="Pfam" id="PF00704">
    <property type="entry name" value="Glyco_hydro_18"/>
    <property type="match status" value="1"/>
</dbReference>
<dbReference type="EMBL" id="LR899009">
    <property type="protein sequence ID" value="CAD7079163.1"/>
    <property type="molecule type" value="Genomic_DNA"/>
</dbReference>
<evidence type="ECO:0000256" key="1">
    <source>
        <dbReference type="ARBA" id="ARBA00000822"/>
    </source>
</evidence>